<reference evidence="2" key="1">
    <citation type="journal article" date="2023" name="Science">
        <title>Elucidation of the pathway for biosynthesis of saponin adjuvants from the soapbark tree.</title>
        <authorList>
            <person name="Reed J."/>
            <person name="Orme A."/>
            <person name="El-Demerdash A."/>
            <person name="Owen C."/>
            <person name="Martin L.B.B."/>
            <person name="Misra R.C."/>
            <person name="Kikuchi S."/>
            <person name="Rejzek M."/>
            <person name="Martin A.C."/>
            <person name="Harkess A."/>
            <person name="Leebens-Mack J."/>
            <person name="Louveau T."/>
            <person name="Stephenson M.J."/>
            <person name="Osbourn A."/>
        </authorList>
    </citation>
    <scope>NUCLEOTIDE SEQUENCE</scope>
    <source>
        <strain evidence="2">S10</strain>
    </source>
</reference>
<proteinExistence type="predicted"/>
<dbReference type="InterPro" id="IPR036047">
    <property type="entry name" value="F-box-like_dom_sf"/>
</dbReference>
<dbReference type="InterPro" id="IPR001810">
    <property type="entry name" value="F-box_dom"/>
</dbReference>
<protein>
    <submittedName>
        <fullName evidence="2">F-box protein</fullName>
    </submittedName>
</protein>
<dbReference type="Gene3D" id="1.20.1280.50">
    <property type="match status" value="1"/>
</dbReference>
<name>A0AAD7M7V0_QUISA</name>
<sequence length="125" mass="14771">MRTANSKIRNFKICACSGKRKKKGTADILLNEIIFEILLRVPAESLLDCLRYVCRQWHGTISDPPFIYSHLRQSATGLLMHLLYRPYTSYFLTSEKWTIIMSKFNDMLRLQKLFPLCDGVYYRER</sequence>
<dbReference type="Proteomes" id="UP001163823">
    <property type="component" value="Chromosome 4"/>
</dbReference>
<gene>
    <name evidence="2" type="ORF">O6P43_008655</name>
</gene>
<comment type="caution">
    <text evidence="2">The sequence shown here is derived from an EMBL/GenBank/DDBJ whole genome shotgun (WGS) entry which is preliminary data.</text>
</comment>
<dbReference type="SUPFAM" id="SSF81383">
    <property type="entry name" value="F-box domain"/>
    <property type="match status" value="1"/>
</dbReference>
<keyword evidence="3" id="KW-1185">Reference proteome</keyword>
<accession>A0AAD7M7V0</accession>
<dbReference type="KEGG" id="qsa:O6P43_008655"/>
<dbReference type="EMBL" id="JARAOO010000004">
    <property type="protein sequence ID" value="KAJ7970471.1"/>
    <property type="molecule type" value="Genomic_DNA"/>
</dbReference>
<evidence type="ECO:0000259" key="1">
    <source>
        <dbReference type="Pfam" id="PF12937"/>
    </source>
</evidence>
<organism evidence="2 3">
    <name type="scientific">Quillaja saponaria</name>
    <name type="common">Soap bark tree</name>
    <dbReference type="NCBI Taxonomy" id="32244"/>
    <lineage>
        <taxon>Eukaryota</taxon>
        <taxon>Viridiplantae</taxon>
        <taxon>Streptophyta</taxon>
        <taxon>Embryophyta</taxon>
        <taxon>Tracheophyta</taxon>
        <taxon>Spermatophyta</taxon>
        <taxon>Magnoliopsida</taxon>
        <taxon>eudicotyledons</taxon>
        <taxon>Gunneridae</taxon>
        <taxon>Pentapetalae</taxon>
        <taxon>rosids</taxon>
        <taxon>fabids</taxon>
        <taxon>Fabales</taxon>
        <taxon>Quillajaceae</taxon>
        <taxon>Quillaja</taxon>
    </lineage>
</organism>
<feature type="domain" description="F-box" evidence="1">
    <location>
        <begin position="31"/>
        <end position="73"/>
    </location>
</feature>
<dbReference type="Pfam" id="PF12937">
    <property type="entry name" value="F-box-like"/>
    <property type="match status" value="1"/>
</dbReference>
<evidence type="ECO:0000313" key="2">
    <source>
        <dbReference type="EMBL" id="KAJ7970471.1"/>
    </source>
</evidence>
<dbReference type="AlphaFoldDB" id="A0AAD7M7V0"/>
<evidence type="ECO:0000313" key="3">
    <source>
        <dbReference type="Proteomes" id="UP001163823"/>
    </source>
</evidence>